<reference evidence="2 3" key="1">
    <citation type="submission" date="2018-12" db="EMBL/GenBank/DDBJ databases">
        <authorList>
            <consortium name="Pathogen Informatics"/>
        </authorList>
    </citation>
    <scope>NUCLEOTIDE SEQUENCE [LARGE SCALE GENOMIC DNA]</scope>
    <source>
        <strain evidence="2 3">NCTC9428</strain>
    </source>
</reference>
<protein>
    <submittedName>
        <fullName evidence="2">Uncharacterized protein</fullName>
    </submittedName>
</protein>
<sequence length="190" mass="21570">MADSCPDTTRNRRAPVGAARACGSSYREGCMNLLRDAARGGDVPGDLPIDVHIACNLGVFHDLAGTFRRWRRCERWRWRRTGTAGQQRDKQSQGQHAFPRIFHRTTRDKGKSHSRGRTDHERPDHSFFIADRPVCASKQARSTLFTCRLWATPYPCQWSFAGYCFAVRSAVLRSATARPLECATRQDSTR</sequence>
<gene>
    <name evidence="2" type="ORF">NCTC9428_02144</name>
</gene>
<proteinExistence type="predicted"/>
<evidence type="ECO:0000313" key="2">
    <source>
        <dbReference type="EMBL" id="VEF10539.1"/>
    </source>
</evidence>
<dbReference type="EMBL" id="LR134318">
    <property type="protein sequence ID" value="VEF10539.1"/>
    <property type="molecule type" value="Genomic_DNA"/>
</dbReference>
<dbReference type="AlphaFoldDB" id="A0A3S4T003"/>
<name>A0A3S4T003_PSEFL</name>
<organism evidence="2 3">
    <name type="scientific">Pseudomonas fluorescens</name>
    <dbReference type="NCBI Taxonomy" id="294"/>
    <lineage>
        <taxon>Bacteria</taxon>
        <taxon>Pseudomonadati</taxon>
        <taxon>Pseudomonadota</taxon>
        <taxon>Gammaproteobacteria</taxon>
        <taxon>Pseudomonadales</taxon>
        <taxon>Pseudomonadaceae</taxon>
        <taxon>Pseudomonas</taxon>
    </lineage>
</organism>
<accession>A0A3S4T003</accession>
<evidence type="ECO:0000313" key="3">
    <source>
        <dbReference type="Proteomes" id="UP000281909"/>
    </source>
</evidence>
<dbReference type="Proteomes" id="UP000281909">
    <property type="component" value="Chromosome"/>
</dbReference>
<feature type="compositionally biased region" description="Basic and acidic residues" evidence="1">
    <location>
        <begin position="105"/>
        <end position="123"/>
    </location>
</feature>
<feature type="region of interest" description="Disordered" evidence="1">
    <location>
        <begin position="81"/>
        <end position="123"/>
    </location>
</feature>
<evidence type="ECO:0000256" key="1">
    <source>
        <dbReference type="SAM" id="MobiDB-lite"/>
    </source>
</evidence>